<dbReference type="GO" id="GO:0022857">
    <property type="term" value="F:transmembrane transporter activity"/>
    <property type="evidence" value="ECO:0007669"/>
    <property type="project" value="UniProtKB-UniRule"/>
</dbReference>
<feature type="transmembrane region" description="Helical" evidence="7">
    <location>
        <begin position="203"/>
        <end position="230"/>
    </location>
</feature>
<gene>
    <name evidence="9" type="ORF">SAMN05421512_10224</name>
</gene>
<organism evidence="9 10">
    <name type="scientific">Stappia indica</name>
    <dbReference type="NCBI Taxonomy" id="538381"/>
    <lineage>
        <taxon>Bacteria</taxon>
        <taxon>Pseudomonadati</taxon>
        <taxon>Pseudomonadota</taxon>
        <taxon>Alphaproteobacteria</taxon>
        <taxon>Hyphomicrobiales</taxon>
        <taxon>Stappiaceae</taxon>
        <taxon>Stappia</taxon>
    </lineage>
</organism>
<dbReference type="PIRSF" id="PIRSF006066">
    <property type="entry name" value="HI0050"/>
    <property type="match status" value="1"/>
</dbReference>
<comment type="similarity">
    <text evidence="7">Belongs to the TRAP transporter large permease family.</text>
</comment>
<keyword evidence="6 7" id="KW-0472">Membrane</keyword>
<feature type="transmembrane region" description="Helical" evidence="7">
    <location>
        <begin position="354"/>
        <end position="378"/>
    </location>
</feature>
<dbReference type="Proteomes" id="UP000219331">
    <property type="component" value="Unassembled WGS sequence"/>
</dbReference>
<comment type="subunit">
    <text evidence="7">The complex comprises the extracytoplasmic solute receptor protein and the two transmembrane proteins.</text>
</comment>
<feature type="transmembrane region" description="Helical" evidence="7">
    <location>
        <begin position="398"/>
        <end position="419"/>
    </location>
</feature>
<feature type="transmembrane region" description="Helical" evidence="7">
    <location>
        <begin position="166"/>
        <end position="191"/>
    </location>
</feature>
<evidence type="ECO:0000256" key="2">
    <source>
        <dbReference type="ARBA" id="ARBA00022475"/>
    </source>
</evidence>
<dbReference type="PANTHER" id="PTHR33362:SF2">
    <property type="entry name" value="TRAP TRANSPORTER LARGE PERMEASE PROTEIN"/>
    <property type="match status" value="1"/>
</dbReference>
<sequence>MSASIAFIVLMFIGLPLGLVLTAAGMVGAYSIGGADFLGILADRFYSGVSGYVLIAVPYFIITAEIMNRAGLTERLIAFASSLFGRVPGALSHVNVTTCLLFAGLTGAAVTETAAIGRTLIPSMRKEGYSAAYCAAVTACSAIVGPIIPPSIIMIAYAATLRDTSILGLFAAGIVPGLMMGLAMLVVSGIISWKRGYASHQRVMLSVIVSTGISALAAMGIPLVILGGVLTGLTTVTEASVIACIYALVLGGFAYRRLSRQDLWESLVSTVSFSGVVFLLLGASNVLGWFVTRSGIARHAAETIATMSDNPVVQILAVAALLIVIGMFIDVLPAIIIAVPVLAPALVELGFHPLHAGMVMLLALNLGNITPPVGLTLMTAARIANAPYESAVRESLPFAAAHVVIVVLCALFPAITLLVPRMFGVGM</sequence>
<keyword evidence="4 7" id="KW-0812">Transmembrane</keyword>
<dbReference type="InterPro" id="IPR010656">
    <property type="entry name" value="DctM"/>
</dbReference>
<feature type="transmembrane region" description="Helical" evidence="7">
    <location>
        <begin position="236"/>
        <end position="255"/>
    </location>
</feature>
<dbReference type="OrthoDB" id="9790209at2"/>
<evidence type="ECO:0000256" key="1">
    <source>
        <dbReference type="ARBA" id="ARBA00004429"/>
    </source>
</evidence>
<dbReference type="AlphaFoldDB" id="A0A285RNV5"/>
<comment type="caution">
    <text evidence="7">Lacks conserved residue(s) required for the propagation of feature annotation.</text>
</comment>
<feature type="transmembrane region" description="Helical" evidence="7">
    <location>
        <begin position="45"/>
        <end position="64"/>
    </location>
</feature>
<feature type="transmembrane region" description="Helical" evidence="7">
    <location>
        <begin position="312"/>
        <end position="342"/>
    </location>
</feature>
<dbReference type="EMBL" id="OBML01000002">
    <property type="protein sequence ID" value="SOB95750.1"/>
    <property type="molecule type" value="Genomic_DNA"/>
</dbReference>
<comment type="subcellular location">
    <subcellularLocation>
        <location evidence="1 7">Cell inner membrane</location>
        <topology evidence="1 7">Multi-pass membrane protein</topology>
    </subcellularLocation>
</comment>
<keyword evidence="2" id="KW-1003">Cell membrane</keyword>
<dbReference type="NCBIfam" id="TIGR00786">
    <property type="entry name" value="dctM"/>
    <property type="match status" value="1"/>
</dbReference>
<reference evidence="9 10" key="1">
    <citation type="submission" date="2017-08" db="EMBL/GenBank/DDBJ databases">
        <authorList>
            <person name="de Groot N.N."/>
        </authorList>
    </citation>
    <scope>NUCLEOTIDE SEQUENCE [LARGE SCALE GENOMIC DNA]</scope>
    <source>
        <strain evidence="9 10">USBA 352</strain>
    </source>
</reference>
<keyword evidence="3 7" id="KW-0997">Cell inner membrane</keyword>
<dbReference type="GO" id="GO:0005886">
    <property type="term" value="C:plasma membrane"/>
    <property type="evidence" value="ECO:0007669"/>
    <property type="project" value="UniProtKB-SubCell"/>
</dbReference>
<feature type="domain" description="TRAP C4-dicarboxylate transport system permease DctM subunit" evidence="8">
    <location>
        <begin position="5"/>
        <end position="415"/>
    </location>
</feature>
<proteinExistence type="inferred from homology"/>
<keyword evidence="7" id="KW-0813">Transport</keyword>
<evidence type="ECO:0000256" key="3">
    <source>
        <dbReference type="ARBA" id="ARBA00022519"/>
    </source>
</evidence>
<keyword evidence="10" id="KW-1185">Reference proteome</keyword>
<evidence type="ECO:0000256" key="4">
    <source>
        <dbReference type="ARBA" id="ARBA00022692"/>
    </source>
</evidence>
<protein>
    <recommendedName>
        <fullName evidence="7">TRAP transporter large permease protein</fullName>
    </recommendedName>
</protein>
<comment type="function">
    <text evidence="7">Part of the tripartite ATP-independent periplasmic (TRAP) transport system.</text>
</comment>
<evidence type="ECO:0000256" key="7">
    <source>
        <dbReference type="RuleBase" id="RU369079"/>
    </source>
</evidence>
<dbReference type="InterPro" id="IPR004681">
    <property type="entry name" value="TRAP_DctM"/>
</dbReference>
<evidence type="ECO:0000256" key="6">
    <source>
        <dbReference type="ARBA" id="ARBA00023136"/>
    </source>
</evidence>
<evidence type="ECO:0000256" key="5">
    <source>
        <dbReference type="ARBA" id="ARBA00022989"/>
    </source>
</evidence>
<dbReference type="RefSeq" id="WP_067222512.1">
    <property type="nucleotide sequence ID" value="NZ_JAJGNR010000005.1"/>
</dbReference>
<dbReference type="STRING" id="538381.GCA_001696535_03483"/>
<name>A0A285RNV5_9HYPH</name>
<feature type="transmembrane region" description="Helical" evidence="7">
    <location>
        <begin position="267"/>
        <end position="292"/>
    </location>
</feature>
<evidence type="ECO:0000313" key="9">
    <source>
        <dbReference type="EMBL" id="SOB95750.1"/>
    </source>
</evidence>
<dbReference type="Pfam" id="PF06808">
    <property type="entry name" value="DctM"/>
    <property type="match status" value="1"/>
</dbReference>
<evidence type="ECO:0000313" key="10">
    <source>
        <dbReference type="Proteomes" id="UP000219331"/>
    </source>
</evidence>
<evidence type="ECO:0000259" key="8">
    <source>
        <dbReference type="Pfam" id="PF06808"/>
    </source>
</evidence>
<keyword evidence="5 7" id="KW-1133">Transmembrane helix</keyword>
<feature type="transmembrane region" description="Helical" evidence="7">
    <location>
        <begin position="100"/>
        <end position="121"/>
    </location>
</feature>
<dbReference type="PANTHER" id="PTHR33362">
    <property type="entry name" value="SIALIC ACID TRAP TRANSPORTER PERMEASE PROTEIN SIAT-RELATED"/>
    <property type="match status" value="1"/>
</dbReference>
<feature type="transmembrane region" description="Helical" evidence="7">
    <location>
        <begin position="133"/>
        <end position="160"/>
    </location>
</feature>
<accession>A0A285RNV5</accession>